<name>A0AAV7M6C4_PLEWA</name>
<organism evidence="1 2">
    <name type="scientific">Pleurodeles waltl</name>
    <name type="common">Iberian ribbed newt</name>
    <dbReference type="NCBI Taxonomy" id="8319"/>
    <lineage>
        <taxon>Eukaryota</taxon>
        <taxon>Metazoa</taxon>
        <taxon>Chordata</taxon>
        <taxon>Craniata</taxon>
        <taxon>Vertebrata</taxon>
        <taxon>Euteleostomi</taxon>
        <taxon>Amphibia</taxon>
        <taxon>Batrachia</taxon>
        <taxon>Caudata</taxon>
        <taxon>Salamandroidea</taxon>
        <taxon>Salamandridae</taxon>
        <taxon>Pleurodelinae</taxon>
        <taxon>Pleurodeles</taxon>
    </lineage>
</organism>
<dbReference type="EMBL" id="JANPWB010000014">
    <property type="protein sequence ID" value="KAJ1099102.1"/>
    <property type="molecule type" value="Genomic_DNA"/>
</dbReference>
<dbReference type="Proteomes" id="UP001066276">
    <property type="component" value="Chromosome 10"/>
</dbReference>
<evidence type="ECO:0000313" key="2">
    <source>
        <dbReference type="Proteomes" id="UP001066276"/>
    </source>
</evidence>
<accession>A0AAV7M6C4</accession>
<dbReference type="AlphaFoldDB" id="A0AAV7M6C4"/>
<sequence>MRNRQHAKSPLKTSLVPHMFPGMQHGSTVKGRRNVVVDCLSRLPIDGSVDEVYDTQLEAFSIDGESALVEFVKGRRNVVVDCLSRLPIDGSVDEVYDTQLEAFSIDGESALGEDEWEEAIRNDVEYDELRKLIMGKVSDEVRNNLKQYLMMSDELSVQDCSWFQLNVPVGGGAQKVLLVRNYRVE</sequence>
<proteinExistence type="predicted"/>
<gene>
    <name evidence="1" type="ORF">NDU88_004206</name>
</gene>
<evidence type="ECO:0000313" key="1">
    <source>
        <dbReference type="EMBL" id="KAJ1099102.1"/>
    </source>
</evidence>
<protein>
    <submittedName>
        <fullName evidence="1">Uncharacterized protein</fullName>
    </submittedName>
</protein>
<keyword evidence="2" id="KW-1185">Reference proteome</keyword>
<comment type="caution">
    <text evidence="1">The sequence shown here is derived from an EMBL/GenBank/DDBJ whole genome shotgun (WGS) entry which is preliminary data.</text>
</comment>
<reference evidence="1" key="1">
    <citation type="journal article" date="2022" name="bioRxiv">
        <title>Sequencing and chromosome-scale assembly of the giantPleurodeles waltlgenome.</title>
        <authorList>
            <person name="Brown T."/>
            <person name="Elewa A."/>
            <person name="Iarovenko S."/>
            <person name="Subramanian E."/>
            <person name="Araus A.J."/>
            <person name="Petzold A."/>
            <person name="Susuki M."/>
            <person name="Suzuki K.-i.T."/>
            <person name="Hayashi T."/>
            <person name="Toyoda A."/>
            <person name="Oliveira C."/>
            <person name="Osipova E."/>
            <person name="Leigh N.D."/>
            <person name="Simon A."/>
            <person name="Yun M.H."/>
        </authorList>
    </citation>
    <scope>NUCLEOTIDE SEQUENCE</scope>
    <source>
        <strain evidence="1">20211129_DDA</strain>
        <tissue evidence="1">Liver</tissue>
    </source>
</reference>